<feature type="transmembrane region" description="Helical" evidence="1">
    <location>
        <begin position="164"/>
        <end position="188"/>
    </location>
</feature>
<feature type="transmembrane region" description="Helical" evidence="1">
    <location>
        <begin position="241"/>
        <end position="261"/>
    </location>
</feature>
<feature type="transmembrane region" description="Helical" evidence="1">
    <location>
        <begin position="51"/>
        <end position="75"/>
    </location>
</feature>
<protein>
    <submittedName>
        <fullName evidence="2">Uncharacterized protein</fullName>
    </submittedName>
</protein>
<gene>
    <name evidence="2" type="ORF">BSTOLATCC_MIC14503</name>
</gene>
<proteinExistence type="predicted"/>
<reference evidence="2" key="1">
    <citation type="submission" date="2021-09" db="EMBL/GenBank/DDBJ databases">
        <authorList>
            <consortium name="AG Swart"/>
            <person name="Singh M."/>
            <person name="Singh A."/>
            <person name="Seah K."/>
            <person name="Emmerich C."/>
        </authorList>
    </citation>
    <scope>NUCLEOTIDE SEQUENCE</scope>
    <source>
        <strain evidence="2">ATCC30299</strain>
    </source>
</reference>
<keyword evidence="1" id="KW-1133">Transmembrane helix</keyword>
<keyword evidence="1" id="KW-0812">Transmembrane</keyword>
<dbReference type="Proteomes" id="UP001162131">
    <property type="component" value="Unassembled WGS sequence"/>
</dbReference>
<evidence type="ECO:0000256" key="1">
    <source>
        <dbReference type="SAM" id="Phobius"/>
    </source>
</evidence>
<dbReference type="AlphaFoldDB" id="A0AAU9IP13"/>
<name>A0AAU9IP13_9CILI</name>
<feature type="transmembrane region" description="Helical" evidence="1">
    <location>
        <begin position="129"/>
        <end position="148"/>
    </location>
</feature>
<keyword evidence="3" id="KW-1185">Reference proteome</keyword>
<dbReference type="EMBL" id="CAJZBQ010000014">
    <property type="protein sequence ID" value="CAG9315753.1"/>
    <property type="molecule type" value="Genomic_DNA"/>
</dbReference>
<comment type="caution">
    <text evidence="2">The sequence shown here is derived from an EMBL/GenBank/DDBJ whole genome shotgun (WGS) entry which is preliminary data.</text>
</comment>
<feature type="transmembrane region" description="Helical" evidence="1">
    <location>
        <begin position="95"/>
        <end position="117"/>
    </location>
</feature>
<evidence type="ECO:0000313" key="2">
    <source>
        <dbReference type="EMBL" id="CAG9315753.1"/>
    </source>
</evidence>
<accession>A0AAU9IP13</accession>
<keyword evidence="1" id="KW-0472">Membrane</keyword>
<organism evidence="2 3">
    <name type="scientific">Blepharisma stoltei</name>
    <dbReference type="NCBI Taxonomy" id="1481888"/>
    <lineage>
        <taxon>Eukaryota</taxon>
        <taxon>Sar</taxon>
        <taxon>Alveolata</taxon>
        <taxon>Ciliophora</taxon>
        <taxon>Postciliodesmatophora</taxon>
        <taxon>Heterotrichea</taxon>
        <taxon>Heterotrichida</taxon>
        <taxon>Blepharismidae</taxon>
        <taxon>Blepharisma</taxon>
    </lineage>
</organism>
<feature type="transmembrane region" description="Helical" evidence="1">
    <location>
        <begin position="200"/>
        <end position="221"/>
    </location>
</feature>
<sequence>MEFHYKSSNQIQSKIRPSFDLKAKKNMAKSYDYSIIKPAFNKEIQITGQTIFLVSGILMEVIVVINIIWSCVSTFDCSIFWPTVSYLACFRGHDRLFNFTMAFYAFITGLFFITAHVHFFKIYTPRLKLFYTLLSAGIVLAFPFISMIDEGNSSHVVPLEKIHYWIMIGFICGVLAWIYMSLLCINAISIPKENLIWKDFLLKYLAIGFAILLVNLYEYKYAYTEQANWFTNQNVEAACEWMVISMTVFLPFIYSLVFPSVRLRVKVG</sequence>
<evidence type="ECO:0000313" key="3">
    <source>
        <dbReference type="Proteomes" id="UP001162131"/>
    </source>
</evidence>